<dbReference type="GO" id="GO:0030968">
    <property type="term" value="P:endoplasmic reticulum unfolded protein response"/>
    <property type="evidence" value="ECO:0007669"/>
    <property type="project" value="TreeGrafter"/>
</dbReference>
<dbReference type="Pfam" id="PF00012">
    <property type="entry name" value="HSP70"/>
    <property type="match status" value="1"/>
</dbReference>
<protein>
    <submittedName>
        <fullName evidence="5">Uncharacterized protein</fullName>
    </submittedName>
</protein>
<dbReference type="PANTHER" id="PTHR45639">
    <property type="entry name" value="HSC70CB, ISOFORM G-RELATED"/>
    <property type="match status" value="1"/>
</dbReference>
<feature type="region of interest" description="Disordered" evidence="4">
    <location>
        <begin position="926"/>
        <end position="955"/>
    </location>
</feature>
<dbReference type="Gene3D" id="3.30.420.40">
    <property type="match status" value="2"/>
</dbReference>
<dbReference type="Gene3D" id="3.30.30.30">
    <property type="match status" value="1"/>
</dbReference>
<keyword evidence="3" id="KW-0143">Chaperone</keyword>
<proteinExistence type="predicted"/>
<gene>
    <name evidence="5" type="ORF">AV274_1081</name>
</gene>
<feature type="region of interest" description="Disordered" evidence="4">
    <location>
        <begin position="684"/>
        <end position="745"/>
    </location>
</feature>
<keyword evidence="1" id="KW-0547">Nucleotide-binding</keyword>
<dbReference type="GO" id="GO:0034663">
    <property type="term" value="C:endoplasmic reticulum chaperone complex"/>
    <property type="evidence" value="ECO:0007669"/>
    <property type="project" value="TreeGrafter"/>
</dbReference>
<dbReference type="OrthoDB" id="10262720at2759"/>
<accession>A0A196SMU4</accession>
<feature type="compositionally biased region" description="Basic residues" evidence="4">
    <location>
        <begin position="926"/>
        <end position="949"/>
    </location>
</feature>
<dbReference type="InterPro" id="IPR013126">
    <property type="entry name" value="Hsp_70_fam"/>
</dbReference>
<dbReference type="SUPFAM" id="SSF53067">
    <property type="entry name" value="Actin-like ATPase domain"/>
    <property type="match status" value="2"/>
</dbReference>
<dbReference type="Proteomes" id="UP000078348">
    <property type="component" value="Unassembled WGS sequence"/>
</dbReference>
<dbReference type="STRING" id="478820.A0A196SMU4"/>
<dbReference type="GO" id="GO:0140662">
    <property type="term" value="F:ATP-dependent protein folding chaperone"/>
    <property type="evidence" value="ECO:0007669"/>
    <property type="project" value="InterPro"/>
</dbReference>
<reference evidence="5 6" key="1">
    <citation type="submission" date="2016-05" db="EMBL/GenBank/DDBJ databases">
        <title>Nuclear genome of Blastocystis sp. subtype 1 NandII.</title>
        <authorList>
            <person name="Gentekaki E."/>
            <person name="Curtis B."/>
            <person name="Stairs C."/>
            <person name="Eme L."/>
            <person name="Herman E."/>
            <person name="Klimes V."/>
            <person name="Arias M.C."/>
            <person name="Elias M."/>
            <person name="Hilliou F."/>
            <person name="Klute M."/>
            <person name="Malik S.-B."/>
            <person name="Pightling A."/>
            <person name="Rachubinski R."/>
            <person name="Salas D."/>
            <person name="Schlacht A."/>
            <person name="Suga H."/>
            <person name="Archibald J."/>
            <person name="Ball S.G."/>
            <person name="Clark G."/>
            <person name="Dacks J."/>
            <person name="Van Der Giezen M."/>
            <person name="Tsaousis A."/>
            <person name="Roger A."/>
        </authorList>
    </citation>
    <scope>NUCLEOTIDE SEQUENCE [LARGE SCALE GENOMIC DNA]</scope>
    <source>
        <strain evidence="6">ATCC 50177 / NandII</strain>
    </source>
</reference>
<evidence type="ECO:0000256" key="3">
    <source>
        <dbReference type="ARBA" id="ARBA00023186"/>
    </source>
</evidence>
<dbReference type="AlphaFoldDB" id="A0A196SMU4"/>
<name>A0A196SMU4_BLAHN</name>
<evidence type="ECO:0000256" key="1">
    <source>
        <dbReference type="ARBA" id="ARBA00022741"/>
    </source>
</evidence>
<keyword evidence="6" id="KW-1185">Reference proteome</keyword>
<dbReference type="EMBL" id="LXWW01000043">
    <property type="protein sequence ID" value="OAO17194.1"/>
    <property type="molecule type" value="Genomic_DNA"/>
</dbReference>
<feature type="region of interest" description="Disordered" evidence="4">
    <location>
        <begin position="820"/>
        <end position="852"/>
    </location>
</feature>
<sequence length="1058" mass="120488">MIAIDLGESTMKIAAWKKSVNPQFADAAEMVVNDTSKRLTPLRMCFRKQSYFVCDHSTPNMISNIPNYIWNVKRVIGSSSLVEDAKKEVEEGKLKENLELDSERGLYNVEFDNKHLKVDAEHAMAFMLEYGYYIAAKKHDDSRSQSEIAKSLGSDGSRMIITVPSYYTLSHIRGLQLALDLKGLSDAVFLQENVAVAVEFGYYRNLDGVFSTPQVVVFANMGCVAATLTAVEYKENHMKVLATRSLMLGGDDFSQRATTVLEGLCREQLQEATGKSVLKNELVLRNKAKELKEVFALDEMDEMIVDIDFYGGDDAFFTGDVERGAIVDSYADLFARFTAFVEDFFACEELKSEKVDRVEISGAAMRMKRLQEIVARAAFPDDPEKQCNSTLNMDECVCRGACLLGEMVYREKSMRVSATTAPFAYNNGSEEVRHEMRVLGYGDAMEGDAGAAVEVVCATKLEEAATEHAWQAVAEHAREVEHTIHLWSALQDEWNSERNTVDHEYYHGRDTLKTKQSRLGQLERKKDGGATLTAEDEAELKRLYAERDALLDRYDVVHEKVNRIGTKPTEENIQELKELTQELKELSVELKERIPPMKWLDLMRDLHMEVDAGFTGTTDILNMDDRRVGRVTLKNGLKHGDMFFRYNKRTVIMTFDEDKPVGKYWRFVDDKLVVYKEFEKIQVDSSKESEKNQQDSSKESEKIQQDSSKESEKNQQDSSKESEKNQQDSSKESEKNQQDSSKEREMSQVVLYIGFTNGHLDTIQVRNSAKMPGLNATAFFRNGMLYRYVEHKDKVHCGFECSPKWGSVVYRGWFRKEKNPAVPEKENPDVPKKEEKPAVPKKEENPDVPKKKIPAVPKKEEYTRVGFGQAFVAANYFGGKWDGDKVIVNGQQRSWKELSAAVTKDGEYDPTVWTLCDVVEVKPKEVHHHHKRHHHRTGKYISDRRRHRRNSEEKQVKATGKTVRSYYVLDSLSGKKDICICEDSESHHYWPFSCCYDKSGEKSYLNTSISLIPAVFRETFFGTELTEATRKGDMVVTLPPPIQAIVDTANAKRKAISV</sequence>
<evidence type="ECO:0000256" key="2">
    <source>
        <dbReference type="ARBA" id="ARBA00022840"/>
    </source>
</evidence>
<dbReference type="PANTHER" id="PTHR45639:SF3">
    <property type="entry name" value="HYPOXIA UP-REGULATED PROTEIN 1"/>
    <property type="match status" value="1"/>
</dbReference>
<dbReference type="Gene3D" id="3.90.640.10">
    <property type="entry name" value="Actin, Chain A, domain 4"/>
    <property type="match status" value="1"/>
</dbReference>
<feature type="compositionally biased region" description="Basic and acidic residues" evidence="4">
    <location>
        <begin position="820"/>
        <end position="850"/>
    </location>
</feature>
<evidence type="ECO:0000256" key="4">
    <source>
        <dbReference type="SAM" id="MobiDB-lite"/>
    </source>
</evidence>
<comment type="caution">
    <text evidence="5">The sequence shown here is derived from an EMBL/GenBank/DDBJ whole genome shotgun (WGS) entry which is preliminary data.</text>
</comment>
<evidence type="ECO:0000313" key="6">
    <source>
        <dbReference type="Proteomes" id="UP000078348"/>
    </source>
</evidence>
<keyword evidence="2" id="KW-0067">ATP-binding</keyword>
<organism evidence="5 6">
    <name type="scientific">Blastocystis sp. subtype 1 (strain ATCC 50177 / NandII)</name>
    <dbReference type="NCBI Taxonomy" id="478820"/>
    <lineage>
        <taxon>Eukaryota</taxon>
        <taxon>Sar</taxon>
        <taxon>Stramenopiles</taxon>
        <taxon>Bigyra</taxon>
        <taxon>Opalozoa</taxon>
        <taxon>Opalinata</taxon>
        <taxon>Blastocystidae</taxon>
        <taxon>Blastocystis</taxon>
    </lineage>
</organism>
<dbReference type="InterPro" id="IPR043129">
    <property type="entry name" value="ATPase_NBD"/>
</dbReference>
<evidence type="ECO:0000313" key="5">
    <source>
        <dbReference type="EMBL" id="OAO17194.1"/>
    </source>
</evidence>
<dbReference type="GO" id="GO:0005524">
    <property type="term" value="F:ATP binding"/>
    <property type="evidence" value="ECO:0007669"/>
    <property type="project" value="UniProtKB-KW"/>
</dbReference>